<dbReference type="Gene3D" id="3.40.50.2000">
    <property type="entry name" value="Glycogen Phosphorylase B"/>
    <property type="match status" value="2"/>
</dbReference>
<dbReference type="EMBL" id="JAABOO010000002">
    <property type="protein sequence ID" value="NER13977.1"/>
    <property type="molecule type" value="Genomic_DNA"/>
</dbReference>
<comment type="caution">
    <text evidence="3">The sequence shown here is derived from an EMBL/GenBank/DDBJ whole genome shotgun (WGS) entry which is preliminary data.</text>
</comment>
<protein>
    <submittedName>
        <fullName evidence="3">Glycosyltransferase</fullName>
    </submittedName>
</protein>
<keyword evidence="3" id="KW-0808">Transferase</keyword>
<dbReference type="RefSeq" id="WP_163607244.1">
    <property type="nucleotide sequence ID" value="NZ_JAABOO010000002.1"/>
</dbReference>
<dbReference type="GO" id="GO:0016757">
    <property type="term" value="F:glycosyltransferase activity"/>
    <property type="evidence" value="ECO:0007669"/>
    <property type="project" value="InterPro"/>
</dbReference>
<evidence type="ECO:0000259" key="2">
    <source>
        <dbReference type="Pfam" id="PF13439"/>
    </source>
</evidence>
<dbReference type="CDD" id="cd03820">
    <property type="entry name" value="GT4_AmsD-like"/>
    <property type="match status" value="1"/>
</dbReference>
<dbReference type="PANTHER" id="PTHR12526">
    <property type="entry name" value="GLYCOSYLTRANSFERASE"/>
    <property type="match status" value="1"/>
</dbReference>
<feature type="domain" description="Glycosyl transferase family 1" evidence="1">
    <location>
        <begin position="182"/>
        <end position="341"/>
    </location>
</feature>
<name>A0A6P0ULU3_9FLAO</name>
<dbReference type="InterPro" id="IPR028098">
    <property type="entry name" value="Glyco_trans_4-like_N"/>
</dbReference>
<organism evidence="3 4">
    <name type="scientific">Leptobacterium flavescens</name>
    <dbReference type="NCBI Taxonomy" id="472055"/>
    <lineage>
        <taxon>Bacteria</taxon>
        <taxon>Pseudomonadati</taxon>
        <taxon>Bacteroidota</taxon>
        <taxon>Flavobacteriia</taxon>
        <taxon>Flavobacteriales</taxon>
        <taxon>Flavobacteriaceae</taxon>
        <taxon>Leptobacterium</taxon>
    </lineage>
</organism>
<feature type="domain" description="Glycosyltransferase subfamily 4-like N-terminal" evidence="2">
    <location>
        <begin position="14"/>
        <end position="175"/>
    </location>
</feature>
<dbReference type="PANTHER" id="PTHR12526:SF630">
    <property type="entry name" value="GLYCOSYLTRANSFERASE"/>
    <property type="match status" value="1"/>
</dbReference>
<evidence type="ECO:0000313" key="3">
    <source>
        <dbReference type="EMBL" id="NER13977.1"/>
    </source>
</evidence>
<evidence type="ECO:0000313" key="4">
    <source>
        <dbReference type="Proteomes" id="UP000468581"/>
    </source>
</evidence>
<proteinExistence type="predicted"/>
<dbReference type="SUPFAM" id="SSF53756">
    <property type="entry name" value="UDP-Glycosyltransferase/glycogen phosphorylase"/>
    <property type="match status" value="1"/>
</dbReference>
<evidence type="ECO:0000259" key="1">
    <source>
        <dbReference type="Pfam" id="PF00534"/>
    </source>
</evidence>
<reference evidence="3 4" key="1">
    <citation type="submission" date="2020-01" db="EMBL/GenBank/DDBJ databases">
        <title>Leptobacterium flavescens.</title>
        <authorList>
            <person name="Wang G."/>
        </authorList>
    </citation>
    <scope>NUCLEOTIDE SEQUENCE [LARGE SCALE GENOMIC DNA]</scope>
    <source>
        <strain evidence="3 4">KCTC 22160</strain>
    </source>
</reference>
<sequence length="365" mass="41663">MKLLYITNQICGSGGLERVLSIKASYLAEQLGYEVHIITLNQGNKKLFYDFSDKLIYHDIEISGNYVSSFLQYLRGLKKKVKTINPDVISVCDDGLKGFYVPYFLGTKTPIIYERHASKNIIKTSDNASFLQKLKLKLIFSLMHIGARKYDAFVVLTNYNLSEWDLDNLKVIPNPLSFKAQKISSLKNKKVISVGSHHFQKGFDRLLKSWKNVLEKHDDWILEIYGRADTNIYQEMAYELGIENSVRFHPPIKNIQEKYAEASVYAMSSRSEGFGMVLIEAMAHGVPCISFDCPCGPKDIITHEKDGFLIPNGDIEAFSRTLIELIEDQSLRELMGKEAVKKSEHYVPESVVPNWDVLFRSLITK</sequence>
<dbReference type="Pfam" id="PF13439">
    <property type="entry name" value="Glyco_transf_4"/>
    <property type="match status" value="1"/>
</dbReference>
<dbReference type="Proteomes" id="UP000468581">
    <property type="component" value="Unassembled WGS sequence"/>
</dbReference>
<dbReference type="AlphaFoldDB" id="A0A6P0ULU3"/>
<dbReference type="Pfam" id="PF00534">
    <property type="entry name" value="Glycos_transf_1"/>
    <property type="match status" value="1"/>
</dbReference>
<accession>A0A6P0ULU3</accession>
<dbReference type="InterPro" id="IPR001296">
    <property type="entry name" value="Glyco_trans_1"/>
</dbReference>
<keyword evidence="4" id="KW-1185">Reference proteome</keyword>
<gene>
    <name evidence="3" type="ORF">GWK08_11035</name>
</gene>